<proteinExistence type="predicted"/>
<dbReference type="GO" id="GO:0003700">
    <property type="term" value="F:DNA-binding transcription factor activity"/>
    <property type="evidence" value="ECO:0007669"/>
    <property type="project" value="InterPro"/>
</dbReference>
<gene>
    <name evidence="2" type="ORF">Mth01_10820</name>
</gene>
<dbReference type="PROSITE" id="PS50995">
    <property type="entry name" value="HTH_MARR_2"/>
    <property type="match status" value="1"/>
</dbReference>
<comment type="caution">
    <text evidence="2">The sequence shown here is derived from an EMBL/GenBank/DDBJ whole genome shotgun (WGS) entry which is preliminary data.</text>
</comment>
<dbReference type="Pfam" id="PF12802">
    <property type="entry name" value="MarR_2"/>
    <property type="match status" value="1"/>
</dbReference>
<accession>A0A8J3R7F5</accession>
<dbReference type="InterPro" id="IPR036390">
    <property type="entry name" value="WH_DNA-bd_sf"/>
</dbReference>
<dbReference type="InterPro" id="IPR036388">
    <property type="entry name" value="WH-like_DNA-bd_sf"/>
</dbReference>
<evidence type="ECO:0000259" key="1">
    <source>
        <dbReference type="PROSITE" id="PS50995"/>
    </source>
</evidence>
<dbReference type="AlphaFoldDB" id="A0A8J3R7F5"/>
<dbReference type="InterPro" id="IPR000835">
    <property type="entry name" value="HTH_MarR-typ"/>
</dbReference>
<keyword evidence="3" id="KW-1185">Reference proteome</keyword>
<dbReference type="PANTHER" id="PTHR33164:SF99">
    <property type="entry name" value="MARR FAMILY REGULATORY PROTEIN"/>
    <property type="match status" value="1"/>
</dbReference>
<dbReference type="GO" id="GO:0006950">
    <property type="term" value="P:response to stress"/>
    <property type="evidence" value="ECO:0007669"/>
    <property type="project" value="TreeGrafter"/>
</dbReference>
<organism evidence="2 3">
    <name type="scientific">Sphaerimonospora thailandensis</name>
    <dbReference type="NCBI Taxonomy" id="795644"/>
    <lineage>
        <taxon>Bacteria</taxon>
        <taxon>Bacillati</taxon>
        <taxon>Actinomycetota</taxon>
        <taxon>Actinomycetes</taxon>
        <taxon>Streptosporangiales</taxon>
        <taxon>Streptosporangiaceae</taxon>
        <taxon>Sphaerimonospora</taxon>
    </lineage>
</organism>
<dbReference type="PRINTS" id="PR00598">
    <property type="entry name" value="HTHMARR"/>
</dbReference>
<sequence>MNKTYTWRVKEPRWLSEREFDAWLAYLTTSHLLERRIEEQLKADSGLTHSQYEILARLSAAPGKRLRMTELARLVVVSKSRLSYQIGRLEKIGLVERVSCASDERGVVATLTGEGARCLERTAPGHLAVVRAFLIDHCSPDELTTMTRIMRKAAAAMEAAGSPPS</sequence>
<dbReference type="PANTHER" id="PTHR33164">
    <property type="entry name" value="TRANSCRIPTIONAL REGULATOR, MARR FAMILY"/>
    <property type="match status" value="1"/>
</dbReference>
<dbReference type="EMBL" id="BOOG01000011">
    <property type="protein sequence ID" value="GIH68829.1"/>
    <property type="molecule type" value="Genomic_DNA"/>
</dbReference>
<dbReference type="Gene3D" id="1.10.10.10">
    <property type="entry name" value="Winged helix-like DNA-binding domain superfamily/Winged helix DNA-binding domain"/>
    <property type="match status" value="1"/>
</dbReference>
<name>A0A8J3R7F5_9ACTN</name>
<dbReference type="SMART" id="SM00347">
    <property type="entry name" value="HTH_MARR"/>
    <property type="match status" value="1"/>
</dbReference>
<evidence type="ECO:0000313" key="2">
    <source>
        <dbReference type="EMBL" id="GIH68829.1"/>
    </source>
</evidence>
<dbReference type="Proteomes" id="UP000610966">
    <property type="component" value="Unassembled WGS sequence"/>
</dbReference>
<protein>
    <submittedName>
        <fullName evidence="2">MarR family transcriptional regulator</fullName>
    </submittedName>
</protein>
<feature type="domain" description="HTH marR-type" evidence="1">
    <location>
        <begin position="1"/>
        <end position="155"/>
    </location>
</feature>
<dbReference type="SUPFAM" id="SSF46785">
    <property type="entry name" value="Winged helix' DNA-binding domain"/>
    <property type="match status" value="1"/>
</dbReference>
<dbReference type="InterPro" id="IPR039422">
    <property type="entry name" value="MarR/SlyA-like"/>
</dbReference>
<evidence type="ECO:0000313" key="3">
    <source>
        <dbReference type="Proteomes" id="UP000610966"/>
    </source>
</evidence>
<reference evidence="2" key="1">
    <citation type="submission" date="2021-01" db="EMBL/GenBank/DDBJ databases">
        <title>Whole genome shotgun sequence of Sphaerimonospora thailandensis NBRC 107569.</title>
        <authorList>
            <person name="Komaki H."/>
            <person name="Tamura T."/>
        </authorList>
    </citation>
    <scope>NUCLEOTIDE SEQUENCE</scope>
    <source>
        <strain evidence="2">NBRC 107569</strain>
    </source>
</reference>